<comment type="caution">
    <text evidence="1">The sequence shown here is derived from an EMBL/GenBank/DDBJ whole genome shotgun (WGS) entry which is preliminary data.</text>
</comment>
<sequence>MLVQRYFPVVQWSLVIIKPEHVTRKSQSFYDHGKKDFNAVGQTNETCSPTERERVLTRSTVPYYPNWIISCYYSEGKIRAKEATTHLRKPCNEALFHSVKIASFASSWPSKEEIIEYSKQTSDWNSRYSRLVPLPTRLYGRFPMVSEATQVLPSFLSHDANEIETLAIRPKEMQPSPYFTRFNSSSYCDVEDKIPGLRTRAIRGHMKAVIENPPTARLRAKITTVLAEVHYPKCVLCR</sequence>
<proteinExistence type="predicted"/>
<evidence type="ECO:0000313" key="2">
    <source>
        <dbReference type="Proteomes" id="UP001472677"/>
    </source>
</evidence>
<accession>A0ABR2BED2</accession>
<gene>
    <name evidence="1" type="ORF">V6N12_075847</name>
</gene>
<reference evidence="1 2" key="1">
    <citation type="journal article" date="2024" name="G3 (Bethesda)">
        <title>Genome assembly of Hibiscus sabdariffa L. provides insights into metabolisms of medicinal natural products.</title>
        <authorList>
            <person name="Kim T."/>
        </authorList>
    </citation>
    <scope>NUCLEOTIDE SEQUENCE [LARGE SCALE GENOMIC DNA]</scope>
    <source>
        <strain evidence="1">TK-2024</strain>
        <tissue evidence="1">Old leaves</tissue>
    </source>
</reference>
<name>A0ABR2BED2_9ROSI</name>
<protein>
    <submittedName>
        <fullName evidence="1">Uncharacterized protein</fullName>
    </submittedName>
</protein>
<keyword evidence="2" id="KW-1185">Reference proteome</keyword>
<organism evidence="1 2">
    <name type="scientific">Hibiscus sabdariffa</name>
    <name type="common">roselle</name>
    <dbReference type="NCBI Taxonomy" id="183260"/>
    <lineage>
        <taxon>Eukaryota</taxon>
        <taxon>Viridiplantae</taxon>
        <taxon>Streptophyta</taxon>
        <taxon>Embryophyta</taxon>
        <taxon>Tracheophyta</taxon>
        <taxon>Spermatophyta</taxon>
        <taxon>Magnoliopsida</taxon>
        <taxon>eudicotyledons</taxon>
        <taxon>Gunneridae</taxon>
        <taxon>Pentapetalae</taxon>
        <taxon>rosids</taxon>
        <taxon>malvids</taxon>
        <taxon>Malvales</taxon>
        <taxon>Malvaceae</taxon>
        <taxon>Malvoideae</taxon>
        <taxon>Hibiscus</taxon>
    </lineage>
</organism>
<dbReference type="EMBL" id="JBBPBM010000126">
    <property type="protein sequence ID" value="KAK8505505.1"/>
    <property type="molecule type" value="Genomic_DNA"/>
</dbReference>
<dbReference type="Proteomes" id="UP001472677">
    <property type="component" value="Unassembled WGS sequence"/>
</dbReference>
<evidence type="ECO:0000313" key="1">
    <source>
        <dbReference type="EMBL" id="KAK8505505.1"/>
    </source>
</evidence>